<dbReference type="Gene3D" id="2.130.10.10">
    <property type="entry name" value="YVTN repeat-like/Quinoprotein amine dehydrogenase"/>
    <property type="match status" value="1"/>
</dbReference>
<comment type="caution">
    <text evidence="2">The sequence shown here is derived from an EMBL/GenBank/DDBJ whole genome shotgun (WGS) entry which is preliminary data.</text>
</comment>
<sequence length="413" mass="45227">MDNPFSTRRLAVLLTFFLICELDTFAGDWPQWRGPMRNGHSAAELPVGSELTLPTVWETSVGTGMSSMVVVENRLVTIGNVDDQDIVQCLNATTGDSLWQHRYPEPLDPNLFEGGPTSTPLIVDSTVYTISRRGKIFALGLENGLVQWEFDVVDELELNVPTWGFSGSPLHYGETVIFNVGSNGLCLNREDGQIVWKSSNDEDAGYTSPTIFESGENVYCLIVSGKTFNIVRPDSGDVVASERWITRYGINAADPIVLDEEHIFLSSGYGKGTALFQFKGEELTQLWRNRDLRIQMSPGVLVDGSVFGIDGDAGNEAALVCMNPMTGDVHWKHPLPGPASLLVAENAIGMLGESGLWTQFEASPKSFEPLGATEVNSTRCWTPPILANDRLYTRNAAGRIVCSDVQVSARESQ</sequence>
<dbReference type="InterPro" id="IPR015943">
    <property type="entry name" value="WD40/YVTN_repeat-like_dom_sf"/>
</dbReference>
<dbReference type="Proteomes" id="UP000317243">
    <property type="component" value="Unassembled WGS sequence"/>
</dbReference>
<keyword evidence="3" id="KW-1185">Reference proteome</keyword>
<gene>
    <name evidence="2" type="ORF">KOR42_07920</name>
</gene>
<accession>A0A5C5X532</accession>
<organism evidence="2 3">
    <name type="scientific">Thalassoglobus neptunius</name>
    <dbReference type="NCBI Taxonomy" id="1938619"/>
    <lineage>
        <taxon>Bacteria</taxon>
        <taxon>Pseudomonadati</taxon>
        <taxon>Planctomycetota</taxon>
        <taxon>Planctomycetia</taxon>
        <taxon>Planctomycetales</taxon>
        <taxon>Planctomycetaceae</taxon>
        <taxon>Thalassoglobus</taxon>
    </lineage>
</organism>
<dbReference type="Pfam" id="PF13360">
    <property type="entry name" value="PQQ_2"/>
    <property type="match status" value="1"/>
</dbReference>
<dbReference type="RefSeq" id="WP_146507265.1">
    <property type="nucleotide sequence ID" value="NZ_SIHI01000001.1"/>
</dbReference>
<evidence type="ECO:0000259" key="1">
    <source>
        <dbReference type="Pfam" id="PF13360"/>
    </source>
</evidence>
<dbReference type="PANTHER" id="PTHR34512:SF30">
    <property type="entry name" value="OUTER MEMBRANE PROTEIN ASSEMBLY FACTOR BAMB"/>
    <property type="match status" value="1"/>
</dbReference>
<dbReference type="InterPro" id="IPR002372">
    <property type="entry name" value="PQQ_rpt_dom"/>
</dbReference>
<evidence type="ECO:0000313" key="2">
    <source>
        <dbReference type="EMBL" id="TWT57431.1"/>
    </source>
</evidence>
<dbReference type="InterPro" id="IPR011047">
    <property type="entry name" value="Quinoprotein_ADH-like_sf"/>
</dbReference>
<dbReference type="SUPFAM" id="SSF50998">
    <property type="entry name" value="Quinoprotein alcohol dehydrogenase-like"/>
    <property type="match status" value="1"/>
</dbReference>
<name>A0A5C5X532_9PLAN</name>
<reference evidence="2 3" key="1">
    <citation type="submission" date="2019-02" db="EMBL/GenBank/DDBJ databases">
        <title>Deep-cultivation of Planctomycetes and their phenomic and genomic characterization uncovers novel biology.</title>
        <authorList>
            <person name="Wiegand S."/>
            <person name="Jogler M."/>
            <person name="Boedeker C."/>
            <person name="Pinto D."/>
            <person name="Vollmers J."/>
            <person name="Rivas-Marin E."/>
            <person name="Kohn T."/>
            <person name="Peeters S.H."/>
            <person name="Heuer A."/>
            <person name="Rast P."/>
            <person name="Oberbeckmann S."/>
            <person name="Bunk B."/>
            <person name="Jeske O."/>
            <person name="Meyerdierks A."/>
            <person name="Storesund J.E."/>
            <person name="Kallscheuer N."/>
            <person name="Luecker S."/>
            <person name="Lage O.M."/>
            <person name="Pohl T."/>
            <person name="Merkel B.J."/>
            <person name="Hornburger P."/>
            <person name="Mueller R.-W."/>
            <person name="Bruemmer F."/>
            <person name="Labrenz M."/>
            <person name="Spormann A.M."/>
            <person name="Op Den Camp H."/>
            <person name="Overmann J."/>
            <person name="Amann R."/>
            <person name="Jetten M.S.M."/>
            <person name="Mascher T."/>
            <person name="Medema M.H."/>
            <person name="Devos D.P."/>
            <person name="Kaster A.-K."/>
            <person name="Ovreas L."/>
            <person name="Rohde M."/>
            <person name="Galperin M.Y."/>
            <person name="Jogler C."/>
        </authorList>
    </citation>
    <scope>NUCLEOTIDE SEQUENCE [LARGE SCALE GENOMIC DNA]</scope>
    <source>
        <strain evidence="2 3">KOR42</strain>
    </source>
</reference>
<dbReference type="AlphaFoldDB" id="A0A5C5X532"/>
<dbReference type="OrthoDB" id="9815737at2"/>
<evidence type="ECO:0000313" key="3">
    <source>
        <dbReference type="Proteomes" id="UP000317243"/>
    </source>
</evidence>
<dbReference type="PANTHER" id="PTHR34512">
    <property type="entry name" value="CELL SURFACE PROTEIN"/>
    <property type="match status" value="1"/>
</dbReference>
<dbReference type="EMBL" id="SIHI01000001">
    <property type="protein sequence ID" value="TWT57431.1"/>
    <property type="molecule type" value="Genomic_DNA"/>
</dbReference>
<protein>
    <submittedName>
        <fullName evidence="2">Outer membrane biogenesis protein BamB</fullName>
    </submittedName>
</protein>
<proteinExistence type="predicted"/>
<feature type="domain" description="Pyrrolo-quinoline quinone repeat" evidence="1">
    <location>
        <begin position="85"/>
        <end position="332"/>
    </location>
</feature>